<gene>
    <name evidence="1" type="ORF">NEZAVI_LOCUS4792</name>
</gene>
<sequence>MIVCTHTALKKPRKSLEEWKEVITIPQRWFGGDFALMAAQNSIFVKKHRIPLQLTRPGQLSSACKRTFQSSTLPWIVPQEALMSIH</sequence>
<protein>
    <submittedName>
        <fullName evidence="1">Uncharacterized protein</fullName>
    </submittedName>
</protein>
<dbReference type="Proteomes" id="UP001152798">
    <property type="component" value="Chromosome 2"/>
</dbReference>
<evidence type="ECO:0000313" key="2">
    <source>
        <dbReference type="Proteomes" id="UP001152798"/>
    </source>
</evidence>
<accession>A0A9P0H3H1</accession>
<name>A0A9P0H3H1_NEZVI</name>
<dbReference type="EMBL" id="OV725078">
    <property type="protein sequence ID" value="CAH1394261.1"/>
    <property type="molecule type" value="Genomic_DNA"/>
</dbReference>
<evidence type="ECO:0000313" key="1">
    <source>
        <dbReference type="EMBL" id="CAH1394261.1"/>
    </source>
</evidence>
<proteinExistence type="predicted"/>
<organism evidence="1 2">
    <name type="scientific">Nezara viridula</name>
    <name type="common">Southern green stink bug</name>
    <name type="synonym">Cimex viridulus</name>
    <dbReference type="NCBI Taxonomy" id="85310"/>
    <lineage>
        <taxon>Eukaryota</taxon>
        <taxon>Metazoa</taxon>
        <taxon>Ecdysozoa</taxon>
        <taxon>Arthropoda</taxon>
        <taxon>Hexapoda</taxon>
        <taxon>Insecta</taxon>
        <taxon>Pterygota</taxon>
        <taxon>Neoptera</taxon>
        <taxon>Paraneoptera</taxon>
        <taxon>Hemiptera</taxon>
        <taxon>Heteroptera</taxon>
        <taxon>Panheteroptera</taxon>
        <taxon>Pentatomomorpha</taxon>
        <taxon>Pentatomoidea</taxon>
        <taxon>Pentatomidae</taxon>
        <taxon>Pentatominae</taxon>
        <taxon>Nezara</taxon>
    </lineage>
</organism>
<keyword evidence="2" id="KW-1185">Reference proteome</keyword>
<reference evidence="1" key="1">
    <citation type="submission" date="2022-01" db="EMBL/GenBank/DDBJ databases">
        <authorList>
            <person name="King R."/>
        </authorList>
    </citation>
    <scope>NUCLEOTIDE SEQUENCE</scope>
</reference>
<dbReference type="AlphaFoldDB" id="A0A9P0H3H1"/>